<evidence type="ECO:0000256" key="3">
    <source>
        <dbReference type="ARBA" id="ARBA00022475"/>
    </source>
</evidence>
<gene>
    <name evidence="8" type="primary">chrA</name>
    <name evidence="8" type="ORF">J0656_12915</name>
</gene>
<evidence type="ECO:0000256" key="1">
    <source>
        <dbReference type="ARBA" id="ARBA00004651"/>
    </source>
</evidence>
<keyword evidence="3" id="KW-1003">Cell membrane</keyword>
<dbReference type="RefSeq" id="WP_207034562.1">
    <property type="nucleotide sequence ID" value="NZ_JAFLNL010000007.1"/>
</dbReference>
<feature type="transmembrane region" description="Helical" evidence="7">
    <location>
        <begin position="415"/>
        <end position="432"/>
    </location>
</feature>
<feature type="transmembrane region" description="Helical" evidence="7">
    <location>
        <begin position="257"/>
        <end position="277"/>
    </location>
</feature>
<comment type="similarity">
    <text evidence="2">Belongs to the chromate ion transporter (CHR) (TC 2.A.51) family.</text>
</comment>
<feature type="transmembrane region" description="Helical" evidence="7">
    <location>
        <begin position="146"/>
        <end position="165"/>
    </location>
</feature>
<sequence length="455" mass="50442">MPGEFNPNKKRELPFREALKVWVKVAIHSFGGPAGQIAVMHKILVEEKKWISENRFLHALNYCMLLPGPEAQQLATYIGWLLHKTKGGLVAGLLFILPGFISILVLSILYAAYRDVGIVDAIFFGIKPAVLAIVIGAVIKIGKRALKNEVMVLMAALAFVAIFFFEVDFPYIVLAAGLTGFIGGKFWEEKFHVIKGHGDGSAKEKEYLVDSHIQQVKPSFKNTLKTVLLYLSFWALPLVMVALWMGVDSIFFAEGVFFSKTAVVTFGGAYSVLAYIAQKAVEDYGWLRSGEMLDGLGMAETTPGPLIQVVQFVGFMGAYRFAGTMDPLLAGIFASLLVTWTTFVPCFLFIFTGAPYIEYLRGNKNLTTALSGITAAVVGVVLNLGVWFSIYTLFGKVHESRSFGLRWLIPEWETINIPSLIIGLIAAFVYFILKWDMLKTILISVLCGIVYYFVF</sequence>
<keyword evidence="9" id="KW-1185">Reference proteome</keyword>
<comment type="subcellular location">
    <subcellularLocation>
        <location evidence="1">Cell membrane</location>
        <topology evidence="1">Multi-pass membrane protein</topology>
    </subcellularLocation>
</comment>
<keyword evidence="5 7" id="KW-1133">Transmembrane helix</keyword>
<evidence type="ECO:0000313" key="9">
    <source>
        <dbReference type="Proteomes" id="UP000664044"/>
    </source>
</evidence>
<dbReference type="InterPro" id="IPR014047">
    <property type="entry name" value="Chr_Tranpt_l_chain"/>
</dbReference>
<comment type="caution">
    <text evidence="8">The sequence shown here is derived from an EMBL/GenBank/DDBJ whole genome shotgun (WGS) entry which is preliminary data.</text>
</comment>
<evidence type="ECO:0000256" key="6">
    <source>
        <dbReference type="ARBA" id="ARBA00023136"/>
    </source>
</evidence>
<dbReference type="EMBL" id="JAFLNL010000007">
    <property type="protein sequence ID" value="MBO0354918.1"/>
    <property type="molecule type" value="Genomic_DNA"/>
</dbReference>
<dbReference type="PANTHER" id="PTHR33567">
    <property type="entry name" value="CHROMATE ION TRANSPORTER (EUROFUNG)"/>
    <property type="match status" value="1"/>
</dbReference>
<evidence type="ECO:0000256" key="5">
    <source>
        <dbReference type="ARBA" id="ARBA00022989"/>
    </source>
</evidence>
<dbReference type="InterPro" id="IPR003370">
    <property type="entry name" value="Chromate_transpt"/>
</dbReference>
<protein>
    <submittedName>
        <fullName evidence="8">Chromate efflux transporter</fullName>
    </submittedName>
</protein>
<dbReference type="PIRSF" id="PIRSF004810">
    <property type="entry name" value="ChrA"/>
    <property type="match status" value="1"/>
</dbReference>
<feature type="transmembrane region" description="Helical" evidence="7">
    <location>
        <begin position="438"/>
        <end position="454"/>
    </location>
</feature>
<evidence type="ECO:0000256" key="7">
    <source>
        <dbReference type="SAM" id="Phobius"/>
    </source>
</evidence>
<feature type="transmembrane region" description="Helical" evidence="7">
    <location>
        <begin position="369"/>
        <end position="394"/>
    </location>
</feature>
<evidence type="ECO:0000313" key="8">
    <source>
        <dbReference type="EMBL" id="MBO0354918.1"/>
    </source>
</evidence>
<evidence type="ECO:0000256" key="4">
    <source>
        <dbReference type="ARBA" id="ARBA00022692"/>
    </source>
</evidence>
<feature type="transmembrane region" description="Helical" evidence="7">
    <location>
        <begin position="328"/>
        <end position="357"/>
    </location>
</feature>
<organism evidence="8 9">
    <name type="scientific">Flagellimonas aurea</name>
    <dbReference type="NCBI Taxonomy" id="2915619"/>
    <lineage>
        <taxon>Bacteria</taxon>
        <taxon>Pseudomonadati</taxon>
        <taxon>Bacteroidota</taxon>
        <taxon>Flavobacteriia</taxon>
        <taxon>Flavobacteriales</taxon>
        <taxon>Flavobacteriaceae</taxon>
        <taxon>Flagellimonas</taxon>
    </lineage>
</organism>
<keyword evidence="6 7" id="KW-0472">Membrane</keyword>
<reference evidence="8 9" key="1">
    <citation type="submission" date="2021-03" db="EMBL/GenBank/DDBJ databases">
        <title>Muricauda lutimaris sp. nov. and Muricauda ruestringensis sp. nov, two marine members of the Flavobacteriaceae isolated from deep sea sediments of Western Pacific.</title>
        <authorList>
            <person name="Zhao S."/>
            <person name="Liu R."/>
        </authorList>
    </citation>
    <scope>NUCLEOTIDE SEQUENCE [LARGE SCALE GENOMIC DNA]</scope>
    <source>
        <strain evidence="8 9">BC31-1-A7</strain>
    </source>
</reference>
<dbReference type="NCBIfam" id="TIGR00937">
    <property type="entry name" value="2A51"/>
    <property type="match status" value="1"/>
</dbReference>
<dbReference type="Proteomes" id="UP000664044">
    <property type="component" value="Unassembled WGS sequence"/>
</dbReference>
<accession>A0ABS3G662</accession>
<feature type="transmembrane region" description="Helical" evidence="7">
    <location>
        <begin position="227"/>
        <end position="245"/>
    </location>
</feature>
<feature type="transmembrane region" description="Helical" evidence="7">
    <location>
        <begin position="118"/>
        <end position="139"/>
    </location>
</feature>
<dbReference type="Pfam" id="PF02417">
    <property type="entry name" value="Chromate_transp"/>
    <property type="match status" value="2"/>
</dbReference>
<dbReference type="PANTHER" id="PTHR33567:SF3">
    <property type="entry name" value="CHROMATE ION TRANSPORTER (EUROFUNG)"/>
    <property type="match status" value="1"/>
</dbReference>
<proteinExistence type="inferred from homology"/>
<evidence type="ECO:0000256" key="2">
    <source>
        <dbReference type="ARBA" id="ARBA00005262"/>
    </source>
</evidence>
<keyword evidence="4 7" id="KW-0812">Transmembrane</keyword>
<feature type="transmembrane region" description="Helical" evidence="7">
    <location>
        <begin position="89"/>
        <end position="112"/>
    </location>
</feature>
<name>A0ABS3G662_9FLAO</name>